<dbReference type="PANTHER" id="PTHR10728:SF33">
    <property type="entry name" value="LYSOPHOSPHOLIPASE 1-RELATED"/>
    <property type="match status" value="1"/>
</dbReference>
<evidence type="ECO:0000256" key="1">
    <source>
        <dbReference type="ARBA" id="ARBA00008780"/>
    </source>
</evidence>
<organism evidence="12 13">
    <name type="scientific">Tilletia horrida</name>
    <dbReference type="NCBI Taxonomy" id="155126"/>
    <lineage>
        <taxon>Eukaryota</taxon>
        <taxon>Fungi</taxon>
        <taxon>Dikarya</taxon>
        <taxon>Basidiomycota</taxon>
        <taxon>Ustilaginomycotina</taxon>
        <taxon>Exobasidiomycetes</taxon>
        <taxon>Tilletiales</taxon>
        <taxon>Tilletiaceae</taxon>
        <taxon>Tilletia</taxon>
    </lineage>
</organism>
<dbReference type="GO" id="GO:0004623">
    <property type="term" value="F:phospholipase A2 activity"/>
    <property type="evidence" value="ECO:0007669"/>
    <property type="project" value="TreeGrafter"/>
</dbReference>
<comment type="caution">
    <text evidence="12">The sequence shown here is derived from an EMBL/GenBank/DDBJ whole genome shotgun (WGS) entry which is preliminary data.</text>
</comment>
<comment type="catalytic activity">
    <reaction evidence="9">
        <text>a 1-acyl-sn-glycero-3-phosphocholine + H2O = sn-glycerol 3-phosphocholine + a fatty acid + H(+)</text>
        <dbReference type="Rhea" id="RHEA:15177"/>
        <dbReference type="ChEBI" id="CHEBI:15377"/>
        <dbReference type="ChEBI" id="CHEBI:15378"/>
        <dbReference type="ChEBI" id="CHEBI:16870"/>
        <dbReference type="ChEBI" id="CHEBI:28868"/>
        <dbReference type="ChEBI" id="CHEBI:58168"/>
        <dbReference type="EC" id="3.1.1.5"/>
    </reaction>
</comment>
<dbReference type="InterPro" id="IPR002642">
    <property type="entry name" value="LysoPLipase_cat_dom"/>
</dbReference>
<dbReference type="GO" id="GO:0004622">
    <property type="term" value="F:phosphatidylcholine lysophospholipase activity"/>
    <property type="evidence" value="ECO:0007669"/>
    <property type="project" value="UniProtKB-EC"/>
</dbReference>
<feature type="chain" id="PRO_5042666701" description="Lysophospholipase" evidence="9">
    <location>
        <begin position="30"/>
        <end position="692"/>
    </location>
</feature>
<dbReference type="EC" id="3.1.1.5" evidence="2 9"/>
<evidence type="ECO:0000256" key="10">
    <source>
        <dbReference type="SAM" id="MobiDB-lite"/>
    </source>
</evidence>
<evidence type="ECO:0000256" key="7">
    <source>
        <dbReference type="ARBA" id="ARBA00023180"/>
    </source>
</evidence>
<accession>A0AAN6JM41</accession>
<gene>
    <name evidence="12" type="ORF">OC842_002630</name>
</gene>
<keyword evidence="13" id="KW-1185">Reference proteome</keyword>
<feature type="compositionally biased region" description="Low complexity" evidence="10">
    <location>
        <begin position="643"/>
        <end position="658"/>
    </location>
</feature>
<reference evidence="12" key="1">
    <citation type="journal article" date="2023" name="PhytoFront">
        <title>Draft Genome Resources of Seven Strains of Tilletia horrida, Causal Agent of Kernel Smut of Rice.</title>
        <authorList>
            <person name="Khanal S."/>
            <person name="Antony Babu S."/>
            <person name="Zhou X.G."/>
        </authorList>
    </citation>
    <scope>NUCLEOTIDE SEQUENCE</scope>
    <source>
        <strain evidence="12">TX3</strain>
    </source>
</reference>
<feature type="region of interest" description="Disordered" evidence="10">
    <location>
        <begin position="626"/>
        <end position="658"/>
    </location>
</feature>
<comment type="similarity">
    <text evidence="1 9">Belongs to the lysophospholipase family.</text>
</comment>
<evidence type="ECO:0000256" key="5">
    <source>
        <dbReference type="ARBA" id="ARBA00022963"/>
    </source>
</evidence>
<protein>
    <recommendedName>
        <fullName evidence="2 9">Lysophospholipase</fullName>
        <ecNumber evidence="2 9">3.1.1.5</ecNumber>
    </recommendedName>
</protein>
<evidence type="ECO:0000256" key="3">
    <source>
        <dbReference type="ARBA" id="ARBA00022729"/>
    </source>
</evidence>
<keyword evidence="7" id="KW-0325">Glycoprotein</keyword>
<dbReference type="EMBL" id="JAPDMQ010000116">
    <property type="protein sequence ID" value="KAK0534441.1"/>
    <property type="molecule type" value="Genomic_DNA"/>
</dbReference>
<dbReference type="PANTHER" id="PTHR10728">
    <property type="entry name" value="CYTOSOLIC PHOSPHOLIPASE A2"/>
    <property type="match status" value="1"/>
</dbReference>
<keyword evidence="5 8" id="KW-0442">Lipid degradation</keyword>
<evidence type="ECO:0000256" key="8">
    <source>
        <dbReference type="PROSITE-ProRule" id="PRU00555"/>
    </source>
</evidence>
<proteinExistence type="inferred from homology"/>
<dbReference type="GO" id="GO:0005829">
    <property type="term" value="C:cytosol"/>
    <property type="evidence" value="ECO:0007669"/>
    <property type="project" value="TreeGrafter"/>
</dbReference>
<name>A0AAN6JM41_9BASI</name>
<dbReference type="PROSITE" id="PS51210">
    <property type="entry name" value="PLA2C"/>
    <property type="match status" value="1"/>
</dbReference>
<dbReference type="Pfam" id="PF01735">
    <property type="entry name" value="PLA2_B"/>
    <property type="match status" value="1"/>
</dbReference>
<dbReference type="Proteomes" id="UP001176521">
    <property type="component" value="Unassembled WGS sequence"/>
</dbReference>
<evidence type="ECO:0000256" key="9">
    <source>
        <dbReference type="RuleBase" id="RU362103"/>
    </source>
</evidence>
<dbReference type="SMART" id="SM00022">
    <property type="entry name" value="PLAc"/>
    <property type="match status" value="1"/>
</dbReference>
<feature type="signal peptide" evidence="9">
    <location>
        <begin position="1"/>
        <end position="29"/>
    </location>
</feature>
<keyword evidence="3 9" id="KW-0732">Signal</keyword>
<evidence type="ECO:0000256" key="4">
    <source>
        <dbReference type="ARBA" id="ARBA00022801"/>
    </source>
</evidence>
<dbReference type="InterPro" id="IPR016035">
    <property type="entry name" value="Acyl_Trfase/lysoPLipase"/>
</dbReference>
<sequence length="692" mass="72209">MLPSLHTLTAAVAAAATALLLAAPGPASAFPAAATDLPLLVRSSPTGTYAPALVSCPATGPDTNVGLLRNASNYALSNAESEYIARHRTARAADWADYLRRVGLDSAFPGGASNFTQTASNLPKAALAFSGGGYRAMLVGAGMAQAFDGRNATAVQRGTGGLLQLVDYIVGLSGGSWLTGSLAINDHQSVQSLHDTVWDLENNLVIPEDNTISFYAGLVKDVGDKAAVVGRDYTSLVDYWSNALRQHLVNSSYPNDGVATTWSDIRNTSSYVNASYPFPIVIADEREPGEILISLNSSIWEFTPVEFGNWLPSNAAFMPIDSLGTALNNGISQERDGLCYAGYDNFGYTVGTSSALFTALFQRLIQSNGSSIIKDALLVITGLVAALGNDVTQIANPLRGYGNGNNSATEKLTLVDGGLDLQNIPLWPALQPARDLDAIIAVDSSADVSNWPNGTAPNATAARGRNPFFSGVAVPNFPSPQTFVNRGLNTRPTFFACNASDALNANTAANGTSSPLVIYLPNYPWVSFGNTSTYQLAYERNESQSVIDNAFASATLNGVAADWPQCLACALLERSWARTGIPRPQNCTQCLDKYCWDGTTNDTQPALSYSPAISVPEFISSKGRVQRTPAYTGGDGSNSGMDSANAASAQSSGGSSTNTGAGVGRVALPLSSSTGAALLGTAVLGAAVASLF</sequence>
<evidence type="ECO:0000256" key="2">
    <source>
        <dbReference type="ARBA" id="ARBA00013274"/>
    </source>
</evidence>
<evidence type="ECO:0000313" key="13">
    <source>
        <dbReference type="Proteomes" id="UP001176521"/>
    </source>
</evidence>
<dbReference type="GO" id="GO:0046475">
    <property type="term" value="P:glycerophospholipid catabolic process"/>
    <property type="evidence" value="ECO:0007669"/>
    <property type="project" value="TreeGrafter"/>
</dbReference>
<feature type="domain" description="PLA2c" evidence="11">
    <location>
        <begin position="55"/>
        <end position="601"/>
    </location>
</feature>
<evidence type="ECO:0000259" key="11">
    <source>
        <dbReference type="PROSITE" id="PS51210"/>
    </source>
</evidence>
<dbReference type="Gene3D" id="3.40.1090.10">
    <property type="entry name" value="Cytosolic phospholipase A2 catalytic domain"/>
    <property type="match status" value="1"/>
</dbReference>
<evidence type="ECO:0000313" key="12">
    <source>
        <dbReference type="EMBL" id="KAK0534441.1"/>
    </source>
</evidence>
<keyword evidence="6 8" id="KW-0443">Lipid metabolism</keyword>
<evidence type="ECO:0000256" key="6">
    <source>
        <dbReference type="ARBA" id="ARBA00023098"/>
    </source>
</evidence>
<dbReference type="AlphaFoldDB" id="A0AAN6JM41"/>
<dbReference type="SUPFAM" id="SSF52151">
    <property type="entry name" value="FabD/lysophospholipase-like"/>
    <property type="match status" value="1"/>
</dbReference>
<keyword evidence="4 8" id="KW-0378">Hydrolase</keyword>